<protein>
    <submittedName>
        <fullName evidence="2">DUF5071 domain-containing protein</fullName>
    </submittedName>
</protein>
<comment type="caution">
    <text evidence="2">The sequence shown here is derived from an EMBL/GenBank/DDBJ whole genome shotgun (WGS) entry which is preliminary data.</text>
</comment>
<sequence>MTQHIVPRDKWDDKAIENLQNCSFDEVRDKVPALLEWLQDMNWPVAGGIFDFLLPHVNEIEDEIIKIFRTDDGMWKYWILGLIDNYQGKVNERIVNEIVRVYNEPTPDEIDCGVHEDVQEMIEKFRQKGIL</sequence>
<reference evidence="3" key="1">
    <citation type="journal article" date="2019" name="Int. J. Syst. Evol. Microbiol.">
        <title>The Global Catalogue of Microorganisms (GCM) 10K type strain sequencing project: providing services to taxonomists for standard genome sequencing and annotation.</title>
        <authorList>
            <consortium name="The Broad Institute Genomics Platform"/>
            <consortium name="The Broad Institute Genome Sequencing Center for Infectious Disease"/>
            <person name="Wu L."/>
            <person name="Ma J."/>
        </authorList>
    </citation>
    <scope>NUCLEOTIDE SEQUENCE [LARGE SCALE GENOMIC DNA]</scope>
    <source>
        <strain evidence="3">KCTC 42107</strain>
    </source>
</reference>
<evidence type="ECO:0000313" key="2">
    <source>
        <dbReference type="EMBL" id="MFD2600657.1"/>
    </source>
</evidence>
<dbReference type="Pfam" id="PF16804">
    <property type="entry name" value="DUF5071"/>
    <property type="match status" value="1"/>
</dbReference>
<accession>A0ABW5NNN0</accession>
<evidence type="ECO:0000313" key="3">
    <source>
        <dbReference type="Proteomes" id="UP001597480"/>
    </source>
</evidence>
<dbReference type="RefSeq" id="WP_379819351.1">
    <property type="nucleotide sequence ID" value="NZ_JBHUMD010000003.1"/>
</dbReference>
<dbReference type="EMBL" id="JBHUMD010000003">
    <property type="protein sequence ID" value="MFD2600657.1"/>
    <property type="molecule type" value="Genomic_DNA"/>
</dbReference>
<proteinExistence type="predicted"/>
<evidence type="ECO:0000259" key="1">
    <source>
        <dbReference type="Pfam" id="PF16804"/>
    </source>
</evidence>
<gene>
    <name evidence="2" type="ORF">ACFSR3_01200</name>
</gene>
<dbReference type="CDD" id="cd11743">
    <property type="entry name" value="Cthe_2751_like"/>
    <property type="match status" value="1"/>
</dbReference>
<dbReference type="InterPro" id="IPR031837">
    <property type="entry name" value="DUF5071"/>
</dbReference>
<keyword evidence="3" id="KW-1185">Reference proteome</keyword>
<dbReference type="Gene3D" id="1.25.40.750">
    <property type="entry name" value="Domain of unknown function DUF5071"/>
    <property type="match status" value="1"/>
</dbReference>
<feature type="domain" description="DUF5071" evidence="1">
    <location>
        <begin position="6"/>
        <end position="121"/>
    </location>
</feature>
<dbReference type="Proteomes" id="UP001597480">
    <property type="component" value="Unassembled WGS sequence"/>
</dbReference>
<organism evidence="2 3">
    <name type="scientific">Flavobacterium suzhouense</name>
    <dbReference type="NCBI Taxonomy" id="1529638"/>
    <lineage>
        <taxon>Bacteria</taxon>
        <taxon>Pseudomonadati</taxon>
        <taxon>Bacteroidota</taxon>
        <taxon>Flavobacteriia</taxon>
        <taxon>Flavobacteriales</taxon>
        <taxon>Flavobacteriaceae</taxon>
        <taxon>Flavobacterium</taxon>
    </lineage>
</organism>
<name>A0ABW5NNN0_9FLAO</name>
<dbReference type="InterPro" id="IPR038692">
    <property type="entry name" value="Cthe_2751_sf"/>
</dbReference>